<proteinExistence type="inferred from homology"/>
<feature type="domain" description="ABC transporter" evidence="8">
    <location>
        <begin position="24"/>
        <end position="274"/>
    </location>
</feature>
<keyword evidence="6 9" id="KW-0067">ATP-binding</keyword>
<keyword evidence="3" id="KW-0813">Transport</keyword>
<accession>A0A1H1UFX9</accession>
<dbReference type="RefSeq" id="WP_091525652.1">
    <property type="nucleotide sequence ID" value="NZ_LT629772.1"/>
</dbReference>
<dbReference type="PANTHER" id="PTHR43297">
    <property type="entry name" value="OLIGOPEPTIDE TRANSPORT ATP-BINDING PROTEIN APPD"/>
    <property type="match status" value="1"/>
</dbReference>
<dbReference type="FunFam" id="3.40.50.300:FF:000016">
    <property type="entry name" value="Oligopeptide ABC transporter ATP-binding component"/>
    <property type="match status" value="1"/>
</dbReference>
<evidence type="ECO:0000256" key="2">
    <source>
        <dbReference type="ARBA" id="ARBA00005417"/>
    </source>
</evidence>
<reference evidence="9 10" key="1">
    <citation type="submission" date="2016-10" db="EMBL/GenBank/DDBJ databases">
        <authorList>
            <person name="de Groot N.N."/>
        </authorList>
    </citation>
    <scope>NUCLEOTIDE SEQUENCE [LARGE SCALE GENOMIC DNA]</scope>
    <source>
        <strain evidence="9 10">DSM 21800</strain>
    </source>
</reference>
<comment type="subcellular location">
    <subcellularLocation>
        <location evidence="1">Cell membrane</location>
        <topology evidence="1">Peripheral membrane protein</topology>
    </subcellularLocation>
</comment>
<evidence type="ECO:0000256" key="5">
    <source>
        <dbReference type="ARBA" id="ARBA00022741"/>
    </source>
</evidence>
<dbReference type="AlphaFoldDB" id="A0A1H1UFX9"/>
<dbReference type="InterPro" id="IPR013563">
    <property type="entry name" value="Oligopep_ABC_C"/>
</dbReference>
<evidence type="ECO:0000256" key="4">
    <source>
        <dbReference type="ARBA" id="ARBA00022475"/>
    </source>
</evidence>
<dbReference type="GO" id="GO:0005886">
    <property type="term" value="C:plasma membrane"/>
    <property type="evidence" value="ECO:0007669"/>
    <property type="project" value="UniProtKB-SubCell"/>
</dbReference>
<protein>
    <submittedName>
        <fullName evidence="9">Peptide/nickel transport system ATP-binding protein</fullName>
    </submittedName>
</protein>
<dbReference type="InterPro" id="IPR050388">
    <property type="entry name" value="ABC_Ni/Peptide_Import"/>
</dbReference>
<comment type="similarity">
    <text evidence="2">Belongs to the ABC transporter superfamily.</text>
</comment>
<evidence type="ECO:0000256" key="3">
    <source>
        <dbReference type="ARBA" id="ARBA00022448"/>
    </source>
</evidence>
<dbReference type="GO" id="GO:0005524">
    <property type="term" value="F:ATP binding"/>
    <property type="evidence" value="ECO:0007669"/>
    <property type="project" value="UniProtKB-KW"/>
</dbReference>
<dbReference type="Gene3D" id="3.40.50.300">
    <property type="entry name" value="P-loop containing nucleotide triphosphate hydrolases"/>
    <property type="match status" value="1"/>
</dbReference>
<evidence type="ECO:0000313" key="10">
    <source>
        <dbReference type="Proteomes" id="UP000199103"/>
    </source>
</evidence>
<dbReference type="OrthoDB" id="5357528at2"/>
<keyword evidence="5" id="KW-0547">Nucleotide-binding</keyword>
<dbReference type="InterPro" id="IPR003593">
    <property type="entry name" value="AAA+_ATPase"/>
</dbReference>
<evidence type="ECO:0000256" key="7">
    <source>
        <dbReference type="ARBA" id="ARBA00023136"/>
    </source>
</evidence>
<dbReference type="PANTHER" id="PTHR43297:SF2">
    <property type="entry name" value="DIPEPTIDE TRANSPORT ATP-BINDING PROTEIN DPPD"/>
    <property type="match status" value="1"/>
</dbReference>
<dbReference type="Pfam" id="PF08352">
    <property type="entry name" value="oligo_HPY"/>
    <property type="match status" value="1"/>
</dbReference>
<dbReference type="SMART" id="SM00382">
    <property type="entry name" value="AAA"/>
    <property type="match status" value="1"/>
</dbReference>
<gene>
    <name evidence="9" type="ORF">SAMN04489812_2765</name>
</gene>
<evidence type="ECO:0000256" key="6">
    <source>
        <dbReference type="ARBA" id="ARBA00022840"/>
    </source>
</evidence>
<keyword evidence="4" id="KW-1003">Cell membrane</keyword>
<dbReference type="SUPFAM" id="SSF52540">
    <property type="entry name" value="P-loop containing nucleoside triphosphate hydrolases"/>
    <property type="match status" value="1"/>
</dbReference>
<sequence>MTAHDRGPQLVDGPLAAPVGDPLLEVIDLSVAVDLGDRRELAVDRVSFTVAAGEARGLVGESGSGKSLTLRAIMGLLPTNVTVTGGQILFQGRDLLADGGRWQQQIRGTGITMIFQEPAVALNPVLRVGDQVADGLREHRGLSRRAAREQAVRLLELVGVPDPGRRANAYPHELSGGLRQRVMIAAGVSCEPELILCDEPTTALDVTIQDQILRLFAHLRDELGAALLYVTHDLAVVAQLCDTISVLYAGRVMEDGQHLQSVFEHPAHPYTGALLAATPQIDGPVRRLEAIPGAAPALADRPAGCPFHDRCPRATEECRQTDVPVEPIAAGRLVACLHPLLGSEVEVPS</sequence>
<dbReference type="Pfam" id="PF00005">
    <property type="entry name" value="ABC_tran"/>
    <property type="match status" value="1"/>
</dbReference>
<dbReference type="PROSITE" id="PS50893">
    <property type="entry name" value="ABC_TRANSPORTER_2"/>
    <property type="match status" value="1"/>
</dbReference>
<dbReference type="Proteomes" id="UP000199103">
    <property type="component" value="Chromosome I"/>
</dbReference>
<keyword evidence="10" id="KW-1185">Reference proteome</keyword>
<evidence type="ECO:0000256" key="1">
    <source>
        <dbReference type="ARBA" id="ARBA00004202"/>
    </source>
</evidence>
<organism evidence="9 10">
    <name type="scientific">Microlunatus soli</name>
    <dbReference type="NCBI Taxonomy" id="630515"/>
    <lineage>
        <taxon>Bacteria</taxon>
        <taxon>Bacillati</taxon>
        <taxon>Actinomycetota</taxon>
        <taxon>Actinomycetes</taxon>
        <taxon>Propionibacteriales</taxon>
        <taxon>Propionibacteriaceae</taxon>
        <taxon>Microlunatus</taxon>
    </lineage>
</organism>
<dbReference type="EMBL" id="LT629772">
    <property type="protein sequence ID" value="SDS71191.1"/>
    <property type="molecule type" value="Genomic_DNA"/>
</dbReference>
<evidence type="ECO:0000259" key="8">
    <source>
        <dbReference type="PROSITE" id="PS50893"/>
    </source>
</evidence>
<name>A0A1H1UFX9_9ACTN</name>
<evidence type="ECO:0000313" key="9">
    <source>
        <dbReference type="EMBL" id="SDS71191.1"/>
    </source>
</evidence>
<dbReference type="InterPro" id="IPR027417">
    <property type="entry name" value="P-loop_NTPase"/>
</dbReference>
<dbReference type="CDD" id="cd03257">
    <property type="entry name" value="ABC_NikE_OppD_transporters"/>
    <property type="match status" value="1"/>
</dbReference>
<dbReference type="STRING" id="630515.SAMN04489812_2765"/>
<dbReference type="NCBIfam" id="TIGR01727">
    <property type="entry name" value="oligo_HPY"/>
    <property type="match status" value="1"/>
</dbReference>
<dbReference type="GO" id="GO:0016887">
    <property type="term" value="F:ATP hydrolysis activity"/>
    <property type="evidence" value="ECO:0007669"/>
    <property type="project" value="InterPro"/>
</dbReference>
<dbReference type="InterPro" id="IPR003439">
    <property type="entry name" value="ABC_transporter-like_ATP-bd"/>
</dbReference>
<keyword evidence="7" id="KW-0472">Membrane</keyword>
<dbReference type="GO" id="GO:0015833">
    <property type="term" value="P:peptide transport"/>
    <property type="evidence" value="ECO:0007669"/>
    <property type="project" value="InterPro"/>
</dbReference>